<reference evidence="2 3" key="1">
    <citation type="journal article" date="2015" name="Genome Announc.">
        <title>Genome Assemblies of Three Soil-Associated Devosia species: D. insulae, D. limi, and D. soli.</title>
        <authorList>
            <person name="Hassan Y.I."/>
            <person name="Lepp D."/>
            <person name="Zhou T."/>
        </authorList>
    </citation>
    <scope>NUCLEOTIDE SEQUENCE [LARGE SCALE GENOMIC DNA]</scope>
    <source>
        <strain evidence="2 3">DS-56</strain>
    </source>
</reference>
<dbReference type="Pfam" id="PF13561">
    <property type="entry name" value="adh_short_C2"/>
    <property type="match status" value="1"/>
</dbReference>
<dbReference type="FunFam" id="3.40.50.720:FF:000084">
    <property type="entry name" value="Short-chain dehydrogenase reductase"/>
    <property type="match status" value="1"/>
</dbReference>
<accession>A0A1E5XUE3</accession>
<evidence type="ECO:0000313" key="2">
    <source>
        <dbReference type="EMBL" id="OEO32210.1"/>
    </source>
</evidence>
<gene>
    <name evidence="2" type="ORF">VW23_012760</name>
</gene>
<proteinExistence type="inferred from homology"/>
<comment type="similarity">
    <text evidence="1">Belongs to the short-chain dehydrogenases/reductases (SDR) family.</text>
</comment>
<evidence type="ECO:0000313" key="3">
    <source>
        <dbReference type="Proteomes" id="UP000095463"/>
    </source>
</evidence>
<dbReference type="Gene3D" id="3.40.50.720">
    <property type="entry name" value="NAD(P)-binding Rossmann-like Domain"/>
    <property type="match status" value="1"/>
</dbReference>
<dbReference type="PANTHER" id="PTHR42879">
    <property type="entry name" value="3-OXOACYL-(ACYL-CARRIER-PROTEIN) REDUCTASE"/>
    <property type="match status" value="1"/>
</dbReference>
<protein>
    <submittedName>
        <fullName evidence="2">3-oxoacyl-ACP reductase</fullName>
    </submittedName>
</protein>
<dbReference type="EMBL" id="LAJE02000084">
    <property type="protein sequence ID" value="OEO32210.1"/>
    <property type="molecule type" value="Genomic_DNA"/>
</dbReference>
<dbReference type="InterPro" id="IPR002347">
    <property type="entry name" value="SDR_fam"/>
</dbReference>
<dbReference type="SUPFAM" id="SSF51735">
    <property type="entry name" value="NAD(P)-binding Rossmann-fold domains"/>
    <property type="match status" value="1"/>
</dbReference>
<dbReference type="PANTHER" id="PTHR42879:SF6">
    <property type="entry name" value="NADPH-DEPENDENT REDUCTASE BACG"/>
    <property type="match status" value="1"/>
</dbReference>
<dbReference type="PRINTS" id="PR00081">
    <property type="entry name" value="GDHRDH"/>
</dbReference>
<sequence>MIQPIAQPVAIVTGAGQGIGAAIARELAARDYRLVLFARSEQVEAVAAELSATAVRGSLTEPADLQRLVDLTIATHGRIDAVVNNAGHVPTGDIGTMPDEDWQHGFDMIVLNPVRLMRLVTPHFLAARKGAAVNISSFAGKSPELVMPMSSALRPALQAWTKLYADRYGAEGIRMNAVLPGFLDNYDTVETRRQKIPIGRYGELEELARVVAFLLSDDASYVTGQSLLVDGGMTRAI</sequence>
<evidence type="ECO:0000256" key="1">
    <source>
        <dbReference type="ARBA" id="ARBA00006484"/>
    </source>
</evidence>
<dbReference type="AlphaFoldDB" id="A0A1E5XUE3"/>
<dbReference type="InterPro" id="IPR036291">
    <property type="entry name" value="NAD(P)-bd_dom_sf"/>
</dbReference>
<organism evidence="2 3">
    <name type="scientific">Devosia insulae DS-56</name>
    <dbReference type="NCBI Taxonomy" id="1116389"/>
    <lineage>
        <taxon>Bacteria</taxon>
        <taxon>Pseudomonadati</taxon>
        <taxon>Pseudomonadota</taxon>
        <taxon>Alphaproteobacteria</taxon>
        <taxon>Hyphomicrobiales</taxon>
        <taxon>Devosiaceae</taxon>
        <taxon>Devosia</taxon>
    </lineage>
</organism>
<keyword evidence="3" id="KW-1185">Reference proteome</keyword>
<dbReference type="OrthoDB" id="9793325at2"/>
<dbReference type="InterPro" id="IPR050259">
    <property type="entry name" value="SDR"/>
</dbReference>
<dbReference type="RefSeq" id="WP_069908645.1">
    <property type="nucleotide sequence ID" value="NZ_LAJE02000084.1"/>
</dbReference>
<comment type="caution">
    <text evidence="2">The sequence shown here is derived from an EMBL/GenBank/DDBJ whole genome shotgun (WGS) entry which is preliminary data.</text>
</comment>
<dbReference type="Proteomes" id="UP000095463">
    <property type="component" value="Unassembled WGS sequence"/>
</dbReference>
<name>A0A1E5XUE3_9HYPH</name>